<dbReference type="InterPro" id="IPR016181">
    <property type="entry name" value="Acyl_CoA_acyltransferase"/>
</dbReference>
<dbReference type="Gene3D" id="3.40.630.30">
    <property type="match status" value="1"/>
</dbReference>
<evidence type="ECO:0000313" key="5">
    <source>
        <dbReference type="Proteomes" id="UP001320898"/>
    </source>
</evidence>
<dbReference type="PANTHER" id="PTHR43877">
    <property type="entry name" value="AMINOALKYLPHOSPHONATE N-ACETYLTRANSFERASE-RELATED-RELATED"/>
    <property type="match status" value="1"/>
</dbReference>
<keyword evidence="1" id="KW-0808">Transferase</keyword>
<dbReference type="PROSITE" id="PS51186">
    <property type="entry name" value="GNAT"/>
    <property type="match status" value="1"/>
</dbReference>
<dbReference type="SUPFAM" id="SSF55729">
    <property type="entry name" value="Acyl-CoA N-acyltransferases (Nat)"/>
    <property type="match status" value="1"/>
</dbReference>
<dbReference type="AlphaFoldDB" id="A0AAW5R0K3"/>
<comment type="caution">
    <text evidence="4">The sequence shown here is derived from an EMBL/GenBank/DDBJ whole genome shotgun (WGS) entry which is preliminary data.</text>
</comment>
<evidence type="ECO:0000259" key="3">
    <source>
        <dbReference type="PROSITE" id="PS51186"/>
    </source>
</evidence>
<sequence length="176" mass="19126">MNHAPAISVASETDLEARVGEFAGLLHACVHAGANINFVLPFSRDDAEAYWRGKVLPPVRAGTRIVWIAGAGDTIAGSVQLDTDTPPNQPHRAEVTKLLVHPDHRRRGIAQALMAALHRHAAGLGRTLITLDTRTGDMAEPLYASLGYHTVGTIPDFCRDPVEERLHPTTIMYKVL</sequence>
<accession>A0AAW5R0K3</accession>
<evidence type="ECO:0000256" key="1">
    <source>
        <dbReference type="ARBA" id="ARBA00022679"/>
    </source>
</evidence>
<keyword evidence="2" id="KW-0012">Acyltransferase</keyword>
<reference evidence="4 5" key="1">
    <citation type="submission" date="2022-04" db="EMBL/GenBank/DDBJ databases">
        <authorList>
            <person name="Ye Y.-Q."/>
            <person name="Du Z.-J."/>
        </authorList>
    </citation>
    <scope>NUCLEOTIDE SEQUENCE [LARGE SCALE GENOMIC DNA]</scope>
    <source>
        <strain evidence="4 5">A6E488</strain>
    </source>
</reference>
<proteinExistence type="predicted"/>
<dbReference type="GO" id="GO:0016747">
    <property type="term" value="F:acyltransferase activity, transferring groups other than amino-acyl groups"/>
    <property type="evidence" value="ECO:0007669"/>
    <property type="project" value="InterPro"/>
</dbReference>
<dbReference type="EMBL" id="JALIDZ010000005">
    <property type="protein sequence ID" value="MCT8972850.1"/>
    <property type="molecule type" value="Genomic_DNA"/>
</dbReference>
<dbReference type="InterPro" id="IPR000182">
    <property type="entry name" value="GNAT_dom"/>
</dbReference>
<dbReference type="CDD" id="cd04301">
    <property type="entry name" value="NAT_SF"/>
    <property type="match status" value="1"/>
</dbReference>
<evidence type="ECO:0000313" key="4">
    <source>
        <dbReference type="EMBL" id="MCT8972850.1"/>
    </source>
</evidence>
<dbReference type="Pfam" id="PF00583">
    <property type="entry name" value="Acetyltransf_1"/>
    <property type="match status" value="1"/>
</dbReference>
<organism evidence="4 5">
    <name type="scientific">Microbaculum marinisediminis</name>
    <dbReference type="NCBI Taxonomy" id="2931392"/>
    <lineage>
        <taxon>Bacteria</taxon>
        <taxon>Pseudomonadati</taxon>
        <taxon>Pseudomonadota</taxon>
        <taxon>Alphaproteobacteria</taxon>
        <taxon>Hyphomicrobiales</taxon>
        <taxon>Tepidamorphaceae</taxon>
        <taxon>Microbaculum</taxon>
    </lineage>
</organism>
<gene>
    <name evidence="4" type="ORF">MUB46_13365</name>
</gene>
<dbReference type="RefSeq" id="WP_261616422.1">
    <property type="nucleotide sequence ID" value="NZ_JALIDZ010000005.1"/>
</dbReference>
<protein>
    <submittedName>
        <fullName evidence="4">GNAT family N-acetyltransferase</fullName>
    </submittedName>
</protein>
<feature type="domain" description="N-acetyltransferase" evidence="3">
    <location>
        <begin position="5"/>
        <end position="176"/>
    </location>
</feature>
<dbReference type="InterPro" id="IPR050832">
    <property type="entry name" value="Bact_Acetyltransf"/>
</dbReference>
<evidence type="ECO:0000256" key="2">
    <source>
        <dbReference type="ARBA" id="ARBA00023315"/>
    </source>
</evidence>
<name>A0AAW5R0K3_9HYPH</name>
<dbReference type="Proteomes" id="UP001320898">
    <property type="component" value="Unassembled WGS sequence"/>
</dbReference>
<keyword evidence="5" id="KW-1185">Reference proteome</keyword>